<dbReference type="InterPro" id="IPR036906">
    <property type="entry name" value="ATPase_V1_fsu_sf"/>
</dbReference>
<dbReference type="Proteomes" id="UP000289841">
    <property type="component" value="Chromosome"/>
</dbReference>
<name>A0A449BCK9_HAPAX</name>
<dbReference type="AlphaFoldDB" id="A0A449BCK9"/>
<dbReference type="STRING" id="1278311.GCA_000428705_01069"/>
<keyword evidence="2" id="KW-1185">Reference proteome</keyword>
<accession>A0A449BCK9</accession>
<protein>
    <submittedName>
        <fullName evidence="1">V-type ATP synthase subunit F</fullName>
    </submittedName>
</protein>
<dbReference type="SUPFAM" id="SSF159468">
    <property type="entry name" value="AtpF-like"/>
    <property type="match status" value="1"/>
</dbReference>
<dbReference type="KEGG" id="aaxa:NCTC10138_00530"/>
<organism evidence="1 2">
    <name type="scientific">Haploplasma axanthum</name>
    <name type="common">Acholeplasma axanthum</name>
    <dbReference type="NCBI Taxonomy" id="29552"/>
    <lineage>
        <taxon>Bacteria</taxon>
        <taxon>Bacillati</taxon>
        <taxon>Mycoplasmatota</taxon>
        <taxon>Mollicutes</taxon>
        <taxon>Acholeplasmatales</taxon>
        <taxon>Acholeplasmataceae</taxon>
        <taxon>Haploplasma</taxon>
    </lineage>
</organism>
<gene>
    <name evidence="1" type="ORF">NCTC10138_00530</name>
</gene>
<dbReference type="GO" id="GO:0034220">
    <property type="term" value="P:monoatomic ion transmembrane transport"/>
    <property type="evidence" value="ECO:0007669"/>
    <property type="project" value="InterPro"/>
</dbReference>
<dbReference type="Gene3D" id="3.40.50.10580">
    <property type="entry name" value="ATPase, V1 complex, subunit F"/>
    <property type="match status" value="1"/>
</dbReference>
<dbReference type="EMBL" id="LR215048">
    <property type="protein sequence ID" value="VEU80172.1"/>
    <property type="molecule type" value="Genomic_DNA"/>
</dbReference>
<proteinExistence type="predicted"/>
<evidence type="ECO:0000313" key="1">
    <source>
        <dbReference type="EMBL" id="VEU80172.1"/>
    </source>
</evidence>
<reference evidence="1 2" key="1">
    <citation type="submission" date="2019-01" db="EMBL/GenBank/DDBJ databases">
        <authorList>
            <consortium name="Pathogen Informatics"/>
        </authorList>
    </citation>
    <scope>NUCLEOTIDE SEQUENCE [LARGE SCALE GENOMIC DNA]</scope>
    <source>
        <strain evidence="1 2">NCTC10138</strain>
    </source>
</reference>
<sequence>MNKIFVLSNKIEVHIFKAIGFETRVVSNENFKDLISNDELKETAIIYFDLAIKEKVYEAYKHYDRISLIPLPFKSSEIGKSEDGIRELVKKSVGVDLLWEVTYETK</sequence>
<evidence type="ECO:0000313" key="2">
    <source>
        <dbReference type="Proteomes" id="UP000289841"/>
    </source>
</evidence>